<protein>
    <submittedName>
        <fullName evidence="2">Uncharacterized protein</fullName>
    </submittedName>
</protein>
<sequence>MYFQRCREEQITSTNGVIPRGRLNADKRREWWGVTGRTLEAVLDHIEIGNPEPGLLPVKPEHVEMVAPNDESAPCRSESESAPRSRRPSAAENNPSPTSSSAASSAGDADGRAAADDHEAVADRRLGHEEPAASNDSAAGIDRGAHTARTLNPLNADTFAAAAAQFAGEVAGSHYG</sequence>
<dbReference type="EMBL" id="KD187073">
    <property type="protein sequence ID" value="EMS54011.1"/>
    <property type="molecule type" value="Genomic_DNA"/>
</dbReference>
<accession>M7Z3E5</accession>
<evidence type="ECO:0000256" key="1">
    <source>
        <dbReference type="SAM" id="MobiDB-lite"/>
    </source>
</evidence>
<feature type="compositionally biased region" description="Low complexity" evidence="1">
    <location>
        <begin position="88"/>
        <end position="108"/>
    </location>
</feature>
<proteinExistence type="predicted"/>
<evidence type="ECO:0000313" key="2">
    <source>
        <dbReference type="EMBL" id="EMS54011.1"/>
    </source>
</evidence>
<feature type="compositionally biased region" description="Basic and acidic residues" evidence="1">
    <location>
        <begin position="109"/>
        <end position="131"/>
    </location>
</feature>
<gene>
    <name evidence="2" type="ORF">TRIUR3_14838</name>
</gene>
<dbReference type="AlphaFoldDB" id="M7Z3E5"/>
<reference evidence="2" key="1">
    <citation type="journal article" date="2013" name="Nature">
        <title>Draft genome of the wheat A-genome progenitor Triticum urartu.</title>
        <authorList>
            <person name="Ling H.Q."/>
            <person name="Zhao S."/>
            <person name="Liu D."/>
            <person name="Wang J."/>
            <person name="Sun H."/>
            <person name="Zhang C."/>
            <person name="Fan H."/>
            <person name="Li D."/>
            <person name="Dong L."/>
            <person name="Tao Y."/>
            <person name="Gao C."/>
            <person name="Wu H."/>
            <person name="Li Y."/>
            <person name="Cui Y."/>
            <person name="Guo X."/>
            <person name="Zheng S."/>
            <person name="Wang B."/>
            <person name="Yu K."/>
            <person name="Liang Q."/>
            <person name="Yang W."/>
            <person name="Lou X."/>
            <person name="Chen J."/>
            <person name="Feng M."/>
            <person name="Jian J."/>
            <person name="Zhang X."/>
            <person name="Luo G."/>
            <person name="Jiang Y."/>
            <person name="Liu J."/>
            <person name="Wang Z."/>
            <person name="Sha Y."/>
            <person name="Zhang B."/>
            <person name="Wu H."/>
            <person name="Tang D."/>
            <person name="Shen Q."/>
            <person name="Xue P."/>
            <person name="Zou S."/>
            <person name="Wang X."/>
            <person name="Liu X."/>
            <person name="Wang F."/>
            <person name="Yang Y."/>
            <person name="An X."/>
            <person name="Dong Z."/>
            <person name="Zhang K."/>
            <person name="Zhang X."/>
            <person name="Luo M.C."/>
            <person name="Dvorak J."/>
            <person name="Tong Y."/>
            <person name="Wang J."/>
            <person name="Yang H."/>
            <person name="Li Z."/>
            <person name="Wang D."/>
            <person name="Zhang A."/>
            <person name="Wang J."/>
        </authorList>
    </citation>
    <scope>NUCLEOTIDE SEQUENCE</scope>
</reference>
<name>M7Z3E5_TRIUA</name>
<feature type="region of interest" description="Disordered" evidence="1">
    <location>
        <begin position="68"/>
        <end position="144"/>
    </location>
</feature>
<organism evidence="2">
    <name type="scientific">Triticum urartu</name>
    <name type="common">Red wild einkorn</name>
    <name type="synonym">Crithodium urartu</name>
    <dbReference type="NCBI Taxonomy" id="4572"/>
    <lineage>
        <taxon>Eukaryota</taxon>
        <taxon>Viridiplantae</taxon>
        <taxon>Streptophyta</taxon>
        <taxon>Embryophyta</taxon>
        <taxon>Tracheophyta</taxon>
        <taxon>Spermatophyta</taxon>
        <taxon>Magnoliopsida</taxon>
        <taxon>Liliopsida</taxon>
        <taxon>Poales</taxon>
        <taxon>Poaceae</taxon>
        <taxon>BOP clade</taxon>
        <taxon>Pooideae</taxon>
        <taxon>Triticodae</taxon>
        <taxon>Triticeae</taxon>
        <taxon>Triticinae</taxon>
        <taxon>Triticum</taxon>
    </lineage>
</organism>